<reference evidence="10 11" key="1">
    <citation type="submission" date="2017-06" db="EMBL/GenBank/DDBJ databases">
        <title>Genome sequencing of cyanobaciteial culture collection at National Institute for Environmental Studies (NIES).</title>
        <authorList>
            <person name="Hirose Y."/>
            <person name="Shimura Y."/>
            <person name="Fujisawa T."/>
            <person name="Nakamura Y."/>
            <person name="Kawachi M."/>
        </authorList>
    </citation>
    <scope>NUCLEOTIDE SEQUENCE [LARGE SCALE GENOMIC DNA]</scope>
    <source>
        <strain evidence="10 11">NIES-267</strain>
    </source>
</reference>
<dbReference type="Proteomes" id="UP000218418">
    <property type="component" value="Chromosome"/>
</dbReference>
<feature type="transmembrane region" description="Helical" evidence="8">
    <location>
        <begin position="468"/>
        <end position="486"/>
    </location>
</feature>
<dbReference type="AlphaFoldDB" id="A0A1Z4LHT0"/>
<comment type="function">
    <text evidence="6">NDH-1 shuttles electrons from NAD(P)H, via FMN and iron-sulfur (Fe-S) centers, to quinones in the respiratory chain. The immediate electron acceptor for the enzyme in this species is believed to be plastoquinone. Couples the redox reaction to proton translocation (for every two electrons transferred, four hydrogen ions are translocated across the cytoplasmic membrane), and thus conserves the redox energy in a proton gradient.</text>
</comment>
<evidence type="ECO:0000256" key="2">
    <source>
        <dbReference type="ARBA" id="ARBA00009025"/>
    </source>
</evidence>
<evidence type="ECO:0000256" key="4">
    <source>
        <dbReference type="ARBA" id="ARBA00022989"/>
    </source>
</evidence>
<proteinExistence type="inferred from homology"/>
<feature type="transmembrane region" description="Helical" evidence="8">
    <location>
        <begin position="177"/>
        <end position="198"/>
    </location>
</feature>
<feature type="transmembrane region" description="Helical" evidence="8">
    <location>
        <begin position="46"/>
        <end position="67"/>
    </location>
</feature>
<dbReference type="InterPro" id="IPR003918">
    <property type="entry name" value="NADH_UbQ_OxRdtase"/>
</dbReference>
<dbReference type="GO" id="GO:0008137">
    <property type="term" value="F:NADH dehydrogenase (ubiquinone) activity"/>
    <property type="evidence" value="ECO:0007669"/>
    <property type="project" value="InterPro"/>
</dbReference>
<feature type="transmembrane region" description="Helical" evidence="8">
    <location>
        <begin position="87"/>
        <end position="111"/>
    </location>
</feature>
<feature type="domain" description="NADH:quinone oxidoreductase/Mrp antiporter transmembrane" evidence="9">
    <location>
        <begin position="141"/>
        <end position="434"/>
    </location>
</feature>
<keyword evidence="11" id="KW-1185">Reference proteome</keyword>
<feature type="transmembrane region" description="Helical" evidence="8">
    <location>
        <begin position="145"/>
        <end position="165"/>
    </location>
</feature>
<evidence type="ECO:0000256" key="6">
    <source>
        <dbReference type="ARBA" id="ARBA00025624"/>
    </source>
</evidence>
<name>A0A1Z4LHT0_9CYAN</name>
<keyword evidence="3 7" id="KW-0812">Transmembrane</keyword>
<feature type="transmembrane region" description="Helical" evidence="8">
    <location>
        <begin position="254"/>
        <end position="275"/>
    </location>
</feature>
<feature type="transmembrane region" description="Helical" evidence="8">
    <location>
        <begin position="218"/>
        <end position="242"/>
    </location>
</feature>
<dbReference type="EMBL" id="AP018227">
    <property type="protein sequence ID" value="BAY80739.1"/>
    <property type="molecule type" value="Genomic_DNA"/>
</dbReference>
<feature type="transmembrane region" description="Helical" evidence="8">
    <location>
        <begin position="281"/>
        <end position="302"/>
    </location>
</feature>
<evidence type="ECO:0000256" key="7">
    <source>
        <dbReference type="RuleBase" id="RU000320"/>
    </source>
</evidence>
<dbReference type="PRINTS" id="PR01437">
    <property type="entry name" value="NUOXDRDTASE4"/>
</dbReference>
<dbReference type="InterPro" id="IPR001750">
    <property type="entry name" value="ND/Mrp_TM"/>
</dbReference>
<comment type="similarity">
    <text evidence="2">Belongs to the complex I subunit 4 family.</text>
</comment>
<dbReference type="PANTHER" id="PTHR43507:SF21">
    <property type="entry name" value="NAD(P)H-QUINONE OXIDOREDUCTASE CHAIN 4, CHLOROPLASTIC"/>
    <property type="match status" value="1"/>
</dbReference>
<dbReference type="NCBIfam" id="NF005611">
    <property type="entry name" value="PRK07363.1"/>
    <property type="match status" value="1"/>
</dbReference>
<evidence type="ECO:0000256" key="3">
    <source>
        <dbReference type="ARBA" id="ARBA00022692"/>
    </source>
</evidence>
<evidence type="ECO:0000313" key="11">
    <source>
        <dbReference type="Proteomes" id="UP000218418"/>
    </source>
</evidence>
<dbReference type="GO" id="GO:0012505">
    <property type="term" value="C:endomembrane system"/>
    <property type="evidence" value="ECO:0007669"/>
    <property type="project" value="UniProtKB-SubCell"/>
</dbReference>
<dbReference type="InterPro" id="IPR010227">
    <property type="entry name" value="NADH_Q_OxRdtase_chainM/4"/>
</dbReference>
<evidence type="ECO:0000256" key="8">
    <source>
        <dbReference type="SAM" id="Phobius"/>
    </source>
</evidence>
<gene>
    <name evidence="10" type="primary">ndhD_1</name>
    <name evidence="10" type="ORF">NIES267_01960</name>
</gene>
<evidence type="ECO:0000259" key="9">
    <source>
        <dbReference type="Pfam" id="PF00361"/>
    </source>
</evidence>
<keyword evidence="4 8" id="KW-1133">Transmembrane helix</keyword>
<dbReference type="Pfam" id="PF00361">
    <property type="entry name" value="Proton_antipo_M"/>
    <property type="match status" value="1"/>
</dbReference>
<dbReference type="GO" id="GO:0015990">
    <property type="term" value="P:electron transport coupled proton transport"/>
    <property type="evidence" value="ECO:0007669"/>
    <property type="project" value="TreeGrafter"/>
</dbReference>
<protein>
    <submittedName>
        <fullName evidence="10">NADH dehydrogenase subunit 4</fullName>
    </submittedName>
</protein>
<evidence type="ECO:0000256" key="5">
    <source>
        <dbReference type="ARBA" id="ARBA00023136"/>
    </source>
</evidence>
<keyword evidence="5 8" id="KW-0472">Membrane</keyword>
<dbReference type="GO" id="GO:0048039">
    <property type="term" value="F:ubiquinone binding"/>
    <property type="evidence" value="ECO:0007669"/>
    <property type="project" value="TreeGrafter"/>
</dbReference>
<feature type="transmembrane region" description="Helical" evidence="8">
    <location>
        <begin position="314"/>
        <end position="335"/>
    </location>
</feature>
<dbReference type="NCBIfam" id="TIGR01972">
    <property type="entry name" value="NDH_I_M"/>
    <property type="match status" value="1"/>
</dbReference>
<feature type="transmembrane region" description="Helical" evidence="8">
    <location>
        <begin position="420"/>
        <end position="442"/>
    </location>
</feature>
<feature type="transmembrane region" description="Helical" evidence="8">
    <location>
        <begin position="382"/>
        <end position="400"/>
    </location>
</feature>
<sequence>MPNSRCPITNYQLPIMISALIWIPIWGAIIIALLPKKITSNQIRLSAGLLALITFIWNLFVLFQFDINNPNVQLQEYLPWNETLGLSYRLGVDGLSILMLLLNSLLTWIAIYSSKKETERPRLFYSLILLVSGGVAGAFSAQNLLLFFLFYELELIPFYLLISIWGGAKRNYAGIKFLIYTAVSGALILASFLGLVWLSGSSSFDYDAISTQTLSATLQIILLGGIILGFGIKIPLVPLHTWLPDAYVEANSPVAILLGGVLAKLGTYGLLRFGLGLFPEAWSTLAPTLATWGAISATYGAVTAIAQKDIKRMVAYSSIGHMGYILLAAAASTPLSMVGAVAQMFSHGLILGILFHLVGIVEVKVGTRELDKLNGLMSPVRGLPVISALLVLGGMASLGIPGMTGFVAEFLAFQGSFPVFPIQTLLCVVATGLTAVYFVILLNRTCFGKLDNNLAYYPKVLWYEKMPAFILAGIIVFLGVQPTWLVRWSEPTTTQMVANVPAIQKSVTPQVALNQLTVKSEK</sequence>
<evidence type="ECO:0000313" key="10">
    <source>
        <dbReference type="EMBL" id="BAY80739.1"/>
    </source>
</evidence>
<dbReference type="GO" id="GO:0016020">
    <property type="term" value="C:membrane"/>
    <property type="evidence" value="ECO:0007669"/>
    <property type="project" value="UniProtKB-SubCell"/>
</dbReference>
<feature type="transmembrane region" description="Helical" evidence="8">
    <location>
        <begin position="341"/>
        <end position="361"/>
    </location>
</feature>
<accession>A0A1Z4LHT0</accession>
<dbReference type="PANTHER" id="PTHR43507">
    <property type="entry name" value="NADH-UBIQUINONE OXIDOREDUCTASE CHAIN 4"/>
    <property type="match status" value="1"/>
</dbReference>
<organism evidence="10 11">
    <name type="scientific">Calothrix parasitica NIES-267</name>
    <dbReference type="NCBI Taxonomy" id="1973488"/>
    <lineage>
        <taxon>Bacteria</taxon>
        <taxon>Bacillati</taxon>
        <taxon>Cyanobacteriota</taxon>
        <taxon>Cyanophyceae</taxon>
        <taxon>Nostocales</taxon>
        <taxon>Calotrichaceae</taxon>
        <taxon>Calothrix</taxon>
    </lineage>
</organism>
<feature type="transmembrane region" description="Helical" evidence="8">
    <location>
        <begin position="123"/>
        <end position="139"/>
    </location>
</feature>
<evidence type="ECO:0000256" key="1">
    <source>
        <dbReference type="ARBA" id="ARBA00004127"/>
    </source>
</evidence>
<dbReference type="GO" id="GO:0003954">
    <property type="term" value="F:NADH dehydrogenase activity"/>
    <property type="evidence" value="ECO:0007669"/>
    <property type="project" value="TreeGrafter"/>
</dbReference>
<dbReference type="GO" id="GO:0042773">
    <property type="term" value="P:ATP synthesis coupled electron transport"/>
    <property type="evidence" value="ECO:0007669"/>
    <property type="project" value="InterPro"/>
</dbReference>
<feature type="transmembrane region" description="Helical" evidence="8">
    <location>
        <begin position="12"/>
        <end position="34"/>
    </location>
</feature>
<comment type="subcellular location">
    <subcellularLocation>
        <location evidence="1">Endomembrane system</location>
        <topology evidence="1">Multi-pass membrane protein</topology>
    </subcellularLocation>
    <subcellularLocation>
        <location evidence="7">Membrane</location>
        <topology evidence="7">Multi-pass membrane protein</topology>
    </subcellularLocation>
</comment>